<dbReference type="PROSITE" id="PS51740">
    <property type="entry name" value="SPOVT_ABRB"/>
    <property type="match status" value="1"/>
</dbReference>
<dbReference type="GO" id="GO:0003700">
    <property type="term" value="F:DNA-binding transcription factor activity"/>
    <property type="evidence" value="ECO:0007669"/>
    <property type="project" value="InterPro"/>
</dbReference>
<feature type="domain" description="SpoVT-AbrB" evidence="2">
    <location>
        <begin position="2"/>
        <end position="48"/>
    </location>
</feature>
<reference evidence="4" key="1">
    <citation type="submission" date="2016-03" db="EMBL/GenBank/DDBJ databases">
        <authorList>
            <person name="Johnson T.J."/>
            <person name="Youmans B."/>
            <person name="Case K."/>
            <person name="Noll S."/>
        </authorList>
    </citation>
    <scope>NUCLEOTIDE SEQUENCE [LARGE SCALE GENOMIC DNA]</scope>
    <source>
        <strain evidence="4">UMNLAv8</strain>
    </source>
</reference>
<dbReference type="RefSeq" id="WP_064208566.1">
    <property type="nucleotide sequence ID" value="NZ_LVKC01000019.1"/>
</dbReference>
<keyword evidence="1" id="KW-0238">DNA-binding</keyword>
<dbReference type="EMBL" id="LVKI01000014">
    <property type="protein sequence ID" value="OAQ08263.1"/>
    <property type="molecule type" value="Genomic_DNA"/>
</dbReference>
<gene>
    <name evidence="3" type="ORF">A3O14_04430</name>
</gene>
<evidence type="ECO:0000259" key="2">
    <source>
        <dbReference type="PROSITE" id="PS51740"/>
    </source>
</evidence>
<dbReference type="OrthoDB" id="9811597at2"/>
<sequence length="86" mass="9818">MIITAKMTSKNQVTIPKAVRDLLALKKADTLEFVIDDDNQVSLKRQPDDSPDQFWNTIREQEAKYGSYDTPTVEWGEDVGSEKIDE</sequence>
<proteinExistence type="predicted"/>
<evidence type="ECO:0000256" key="1">
    <source>
        <dbReference type="PROSITE-ProRule" id="PRU01076"/>
    </source>
</evidence>
<dbReference type="InterPro" id="IPR007159">
    <property type="entry name" value="SpoVT-AbrB_dom"/>
</dbReference>
<dbReference type="SUPFAM" id="SSF89447">
    <property type="entry name" value="AbrB/MazE/MraZ-like"/>
    <property type="match status" value="1"/>
</dbReference>
<name>A0A179CBP3_9LACO</name>
<dbReference type="GO" id="GO:0003677">
    <property type="term" value="F:DNA binding"/>
    <property type="evidence" value="ECO:0007669"/>
    <property type="project" value="UniProtKB-UniRule"/>
</dbReference>
<evidence type="ECO:0000313" key="3">
    <source>
        <dbReference type="EMBL" id="OAQ08263.1"/>
    </source>
</evidence>
<dbReference type="GO" id="GO:0001558">
    <property type="term" value="P:regulation of cell growth"/>
    <property type="evidence" value="ECO:0007669"/>
    <property type="project" value="InterPro"/>
</dbReference>
<dbReference type="Proteomes" id="UP000078520">
    <property type="component" value="Unassembled WGS sequence"/>
</dbReference>
<evidence type="ECO:0000313" key="4">
    <source>
        <dbReference type="Proteomes" id="UP000078520"/>
    </source>
</evidence>
<protein>
    <recommendedName>
        <fullName evidence="2">SpoVT-AbrB domain-containing protein</fullName>
    </recommendedName>
</protein>
<dbReference type="AlphaFoldDB" id="A0A179CBP3"/>
<dbReference type="InterPro" id="IPR037914">
    <property type="entry name" value="SpoVT-AbrB_sf"/>
</dbReference>
<dbReference type="InterPro" id="IPR031848">
    <property type="entry name" value="PrlF_antitoxin"/>
</dbReference>
<dbReference type="GO" id="GO:0097351">
    <property type="term" value="F:toxin sequestering activity"/>
    <property type="evidence" value="ECO:0007669"/>
    <property type="project" value="InterPro"/>
</dbReference>
<organism evidence="3 4">
    <name type="scientific">Ligilactobacillus aviarius</name>
    <dbReference type="NCBI Taxonomy" id="1606"/>
    <lineage>
        <taxon>Bacteria</taxon>
        <taxon>Bacillati</taxon>
        <taxon>Bacillota</taxon>
        <taxon>Bacilli</taxon>
        <taxon>Lactobacillales</taxon>
        <taxon>Lactobacillaceae</taxon>
        <taxon>Ligilactobacillus</taxon>
    </lineage>
</organism>
<dbReference type="Gene3D" id="2.10.260.10">
    <property type="match status" value="1"/>
</dbReference>
<dbReference type="Pfam" id="PF15937">
    <property type="entry name" value="PrlF_antitoxin"/>
    <property type="match status" value="1"/>
</dbReference>
<comment type="caution">
    <text evidence="3">The sequence shown here is derived from an EMBL/GenBank/DDBJ whole genome shotgun (WGS) entry which is preliminary data.</text>
</comment>
<dbReference type="NCBIfam" id="TIGR01439">
    <property type="entry name" value="lp_hng_hel_AbrB"/>
    <property type="match status" value="1"/>
</dbReference>
<dbReference type="SMART" id="SM00966">
    <property type="entry name" value="SpoVT_AbrB"/>
    <property type="match status" value="1"/>
</dbReference>
<accession>A0A179CBP3</accession>